<keyword evidence="6" id="KW-0282">Flagellum</keyword>
<dbReference type="GO" id="GO:0044781">
    <property type="term" value="P:bacterial-type flagellum organization"/>
    <property type="evidence" value="ECO:0007669"/>
    <property type="project" value="UniProtKB-KW"/>
</dbReference>
<dbReference type="AlphaFoldDB" id="A0A7X0F8Z6"/>
<sequence>MAIDYTTSVPGTSSTNKTATGTPAPSKTQVDYNSFLKLLVAQMKNQDPTKPMDSTQYVAQLATFSQVEQSVQMNTRLDQILQGSALAQADALIGRTVTSPDGKTSGVVAEVRLFKDGVVAVLTDGKQVVINPGVSIKATPA</sequence>
<keyword evidence="6" id="KW-0966">Cell projection</keyword>
<dbReference type="Pfam" id="PF03963">
    <property type="entry name" value="FlgD"/>
    <property type="match status" value="1"/>
</dbReference>
<dbReference type="InterPro" id="IPR005648">
    <property type="entry name" value="FlgD"/>
</dbReference>
<protein>
    <recommendedName>
        <fullName evidence="2">Basal-body rod modification protein FlgD</fullName>
    </recommendedName>
</protein>
<keyword evidence="3" id="KW-1005">Bacterial flagellum biogenesis</keyword>
<keyword evidence="7" id="KW-1185">Reference proteome</keyword>
<accession>A0A7X0F8Z6</accession>
<dbReference type="RefSeq" id="WP_184699802.1">
    <property type="nucleotide sequence ID" value="NZ_BAABEG010000001.1"/>
</dbReference>
<comment type="similarity">
    <text evidence="1">Belongs to the FlgD family.</text>
</comment>
<name>A0A7X0F8Z6_9HYPH</name>
<proteinExistence type="inferred from homology"/>
<dbReference type="EMBL" id="JACHOU010000006">
    <property type="protein sequence ID" value="MBB6355163.1"/>
    <property type="molecule type" value="Genomic_DNA"/>
</dbReference>
<evidence type="ECO:0000313" key="6">
    <source>
        <dbReference type="EMBL" id="MBB6355163.1"/>
    </source>
</evidence>
<feature type="region of interest" description="Disordered" evidence="5">
    <location>
        <begin position="1"/>
        <end position="26"/>
    </location>
</feature>
<gene>
    <name evidence="6" type="ORF">GGR00_002962</name>
</gene>
<reference evidence="6 7" key="1">
    <citation type="submission" date="2020-08" db="EMBL/GenBank/DDBJ databases">
        <title>Genomic Encyclopedia of Type Strains, Phase IV (KMG-IV): sequencing the most valuable type-strain genomes for metagenomic binning, comparative biology and taxonomic classification.</title>
        <authorList>
            <person name="Goeker M."/>
        </authorList>
    </citation>
    <scope>NUCLEOTIDE SEQUENCE [LARGE SCALE GENOMIC DNA]</scope>
    <source>
        <strain evidence="6 7">DSM 7051</strain>
    </source>
</reference>
<evidence type="ECO:0000256" key="1">
    <source>
        <dbReference type="ARBA" id="ARBA00010577"/>
    </source>
</evidence>
<evidence type="ECO:0000256" key="4">
    <source>
        <dbReference type="ARBA" id="ARBA00024746"/>
    </source>
</evidence>
<evidence type="ECO:0000313" key="7">
    <source>
        <dbReference type="Proteomes" id="UP000536262"/>
    </source>
</evidence>
<organism evidence="6 7">
    <name type="scientific">Aminobacter aganoensis</name>
    <dbReference type="NCBI Taxonomy" id="83264"/>
    <lineage>
        <taxon>Bacteria</taxon>
        <taxon>Pseudomonadati</taxon>
        <taxon>Pseudomonadota</taxon>
        <taxon>Alphaproteobacteria</taxon>
        <taxon>Hyphomicrobiales</taxon>
        <taxon>Phyllobacteriaceae</taxon>
        <taxon>Aminobacter</taxon>
    </lineage>
</organism>
<keyword evidence="6" id="KW-0969">Cilium</keyword>
<dbReference type="Proteomes" id="UP000536262">
    <property type="component" value="Unassembled WGS sequence"/>
</dbReference>
<evidence type="ECO:0000256" key="5">
    <source>
        <dbReference type="SAM" id="MobiDB-lite"/>
    </source>
</evidence>
<comment type="caution">
    <text evidence="6">The sequence shown here is derived from an EMBL/GenBank/DDBJ whole genome shotgun (WGS) entry which is preliminary data.</text>
</comment>
<evidence type="ECO:0000256" key="2">
    <source>
        <dbReference type="ARBA" id="ARBA00016013"/>
    </source>
</evidence>
<evidence type="ECO:0000256" key="3">
    <source>
        <dbReference type="ARBA" id="ARBA00022795"/>
    </source>
</evidence>
<comment type="function">
    <text evidence="4">Required for flagellar hook formation. May act as a scaffolding protein.</text>
</comment>
<dbReference type="NCBIfam" id="NF004670">
    <property type="entry name" value="PRK06009.1"/>
    <property type="match status" value="1"/>
</dbReference>